<accession>A0A3L6PG23</accession>
<gene>
    <name evidence="1" type="ORF">C2845_PM18G06000</name>
</gene>
<dbReference type="Proteomes" id="UP000275267">
    <property type="component" value="Unassembled WGS sequence"/>
</dbReference>
<proteinExistence type="predicted"/>
<evidence type="ECO:0000313" key="2">
    <source>
        <dbReference type="Proteomes" id="UP000275267"/>
    </source>
</evidence>
<keyword evidence="2" id="KW-1185">Reference proteome</keyword>
<comment type="caution">
    <text evidence="1">The sequence shown here is derived from an EMBL/GenBank/DDBJ whole genome shotgun (WGS) entry which is preliminary data.</text>
</comment>
<dbReference type="EMBL" id="PQIB02000017">
    <property type="protein sequence ID" value="RLM57817.1"/>
    <property type="molecule type" value="Genomic_DNA"/>
</dbReference>
<dbReference type="PANTHER" id="PTHR33377:SF4">
    <property type="entry name" value="OS07G0285800 PROTEIN"/>
    <property type="match status" value="1"/>
</dbReference>
<evidence type="ECO:0008006" key="3">
    <source>
        <dbReference type="Google" id="ProtNLM"/>
    </source>
</evidence>
<sequence>MAGFMAVAAQMVGAAVVQEAVSRTISFTLGKRKEKLSQGQYLERLRKAVREVEFVLERTTKLPITEISLLRDRMELKRDFIEAA</sequence>
<reference evidence="2" key="1">
    <citation type="journal article" date="2019" name="Nat. Commun.">
        <title>The genome of broomcorn millet.</title>
        <authorList>
            <person name="Zou C."/>
            <person name="Miki D."/>
            <person name="Li D."/>
            <person name="Tang Q."/>
            <person name="Xiao L."/>
            <person name="Rajput S."/>
            <person name="Deng P."/>
            <person name="Jia W."/>
            <person name="Huang R."/>
            <person name="Zhang M."/>
            <person name="Sun Y."/>
            <person name="Hu J."/>
            <person name="Fu X."/>
            <person name="Schnable P.S."/>
            <person name="Li F."/>
            <person name="Zhang H."/>
            <person name="Feng B."/>
            <person name="Zhu X."/>
            <person name="Liu R."/>
            <person name="Schnable J.C."/>
            <person name="Zhu J.-K."/>
            <person name="Zhang H."/>
        </authorList>
    </citation>
    <scope>NUCLEOTIDE SEQUENCE [LARGE SCALE GENOMIC DNA]</scope>
</reference>
<dbReference type="PANTHER" id="PTHR33377">
    <property type="entry name" value="OS10G0134700 PROTEIN-RELATED"/>
    <property type="match status" value="1"/>
</dbReference>
<name>A0A3L6PG23_PANMI</name>
<evidence type="ECO:0000313" key="1">
    <source>
        <dbReference type="EMBL" id="RLM57817.1"/>
    </source>
</evidence>
<dbReference type="AlphaFoldDB" id="A0A3L6PG23"/>
<protein>
    <recommendedName>
        <fullName evidence="3">Rx N-terminal domain-containing protein</fullName>
    </recommendedName>
</protein>
<organism evidence="1 2">
    <name type="scientific">Panicum miliaceum</name>
    <name type="common">Proso millet</name>
    <name type="synonym">Broomcorn millet</name>
    <dbReference type="NCBI Taxonomy" id="4540"/>
    <lineage>
        <taxon>Eukaryota</taxon>
        <taxon>Viridiplantae</taxon>
        <taxon>Streptophyta</taxon>
        <taxon>Embryophyta</taxon>
        <taxon>Tracheophyta</taxon>
        <taxon>Spermatophyta</taxon>
        <taxon>Magnoliopsida</taxon>
        <taxon>Liliopsida</taxon>
        <taxon>Poales</taxon>
        <taxon>Poaceae</taxon>
        <taxon>PACMAD clade</taxon>
        <taxon>Panicoideae</taxon>
        <taxon>Panicodae</taxon>
        <taxon>Paniceae</taxon>
        <taxon>Panicinae</taxon>
        <taxon>Panicum</taxon>
        <taxon>Panicum sect. Panicum</taxon>
    </lineage>
</organism>